<dbReference type="InterPro" id="IPR014016">
    <property type="entry name" value="UvrD-like_ATP-bd"/>
</dbReference>
<dbReference type="GO" id="GO:0003677">
    <property type="term" value="F:DNA binding"/>
    <property type="evidence" value="ECO:0007669"/>
    <property type="project" value="InterPro"/>
</dbReference>
<evidence type="ECO:0000313" key="9">
    <source>
        <dbReference type="Proteomes" id="UP000035016"/>
    </source>
</evidence>
<evidence type="ECO:0000256" key="3">
    <source>
        <dbReference type="ARBA" id="ARBA00022806"/>
    </source>
</evidence>
<dbReference type="GO" id="GO:0000725">
    <property type="term" value="P:recombinational repair"/>
    <property type="evidence" value="ECO:0007669"/>
    <property type="project" value="TreeGrafter"/>
</dbReference>
<protein>
    <submittedName>
        <fullName evidence="8">UvrD/REP Helicase</fullName>
    </submittedName>
</protein>
<proteinExistence type="predicted"/>
<feature type="region of interest" description="Disordered" evidence="6">
    <location>
        <begin position="210"/>
        <end position="235"/>
    </location>
</feature>
<dbReference type="GO" id="GO:0043138">
    <property type="term" value="F:3'-5' DNA helicase activity"/>
    <property type="evidence" value="ECO:0007669"/>
    <property type="project" value="TreeGrafter"/>
</dbReference>
<keyword evidence="1 5" id="KW-0547">Nucleotide-binding</keyword>
<organism evidence="8 9">
    <name type="scientific">Streptomyces leeuwenhoekii</name>
    <dbReference type="NCBI Taxonomy" id="1437453"/>
    <lineage>
        <taxon>Bacteria</taxon>
        <taxon>Bacillati</taxon>
        <taxon>Actinomycetota</taxon>
        <taxon>Actinomycetes</taxon>
        <taxon>Kitasatosporales</taxon>
        <taxon>Streptomycetaceae</taxon>
        <taxon>Streptomyces</taxon>
    </lineage>
</organism>
<evidence type="ECO:0000256" key="2">
    <source>
        <dbReference type="ARBA" id="ARBA00022801"/>
    </source>
</evidence>
<dbReference type="AlphaFoldDB" id="A0A0F7VNM8"/>
<keyword evidence="3 5" id="KW-0347">Helicase</keyword>
<evidence type="ECO:0000313" key="8">
    <source>
        <dbReference type="EMBL" id="CQR61260.1"/>
    </source>
</evidence>
<name>A0A0F7VNM8_STRLW</name>
<accession>A0A0F7VNM8</accession>
<dbReference type="Proteomes" id="UP000035016">
    <property type="component" value="Chromosome Chromosome"/>
</dbReference>
<dbReference type="KEGG" id="sle:sle_17980"/>
<sequence>MLLRLRDAPYEQVLEEVTRPVEVKDVDPEDYRAAVERTDTTVITTDKDLESIIEERDFGRWKVFLHPTQKRLVTRRYSGPARVGGGPGTGKTIVALHRVKHLVDRLGPGNGKQILLTTFNKNLAADLRARLLALGGPETLARVEIAHVDQLATRVVREAEPGSAKSRIDDTRALNEWRQILLETGETKWDAEFLMDEWTQVILGQAVNSRADTSRRAGPDGAEASPAPTGPRSGS</sequence>
<feature type="binding site" evidence="5">
    <location>
        <begin position="85"/>
        <end position="92"/>
    </location>
    <ligand>
        <name>ATP</name>
        <dbReference type="ChEBI" id="CHEBI:30616"/>
    </ligand>
</feature>
<dbReference type="PANTHER" id="PTHR11070:SF45">
    <property type="entry name" value="DNA 3'-5' HELICASE"/>
    <property type="match status" value="1"/>
</dbReference>
<keyword evidence="4 5" id="KW-0067">ATP-binding</keyword>
<dbReference type="InterPro" id="IPR027417">
    <property type="entry name" value="P-loop_NTPase"/>
</dbReference>
<dbReference type="EMBL" id="LN831790">
    <property type="protein sequence ID" value="CQR61260.1"/>
    <property type="molecule type" value="Genomic_DNA"/>
</dbReference>
<reference evidence="8 9" key="1">
    <citation type="submission" date="2015-02" db="EMBL/GenBank/DDBJ databases">
        <authorList>
            <person name="Gomez-Escribano P.J."/>
        </authorList>
    </citation>
    <scope>NUCLEOTIDE SEQUENCE [LARGE SCALE GENOMIC DNA]</scope>
    <source>
        <strain evidence="9">C34 (DSM 42122 / NRRL B-24963)</strain>
    </source>
</reference>
<evidence type="ECO:0000256" key="6">
    <source>
        <dbReference type="SAM" id="MobiDB-lite"/>
    </source>
</evidence>
<evidence type="ECO:0000256" key="4">
    <source>
        <dbReference type="ARBA" id="ARBA00022840"/>
    </source>
</evidence>
<dbReference type="PANTHER" id="PTHR11070">
    <property type="entry name" value="UVRD / RECB / PCRA DNA HELICASE FAMILY MEMBER"/>
    <property type="match status" value="1"/>
</dbReference>
<evidence type="ECO:0000259" key="7">
    <source>
        <dbReference type="PROSITE" id="PS51198"/>
    </source>
</evidence>
<dbReference type="GO" id="GO:0005829">
    <property type="term" value="C:cytosol"/>
    <property type="evidence" value="ECO:0007669"/>
    <property type="project" value="TreeGrafter"/>
</dbReference>
<keyword evidence="2 5" id="KW-0378">Hydrolase</keyword>
<dbReference type="InterPro" id="IPR000212">
    <property type="entry name" value="DNA_helicase_UvrD/REP"/>
</dbReference>
<dbReference type="GO" id="GO:0016787">
    <property type="term" value="F:hydrolase activity"/>
    <property type="evidence" value="ECO:0007669"/>
    <property type="project" value="UniProtKB-UniRule"/>
</dbReference>
<dbReference type="PROSITE" id="PS51198">
    <property type="entry name" value="UVRD_HELICASE_ATP_BIND"/>
    <property type="match status" value="1"/>
</dbReference>
<feature type="domain" description="UvrD-like helicase ATP-binding" evidence="7">
    <location>
        <begin position="64"/>
        <end position="235"/>
    </location>
</feature>
<evidence type="ECO:0000256" key="1">
    <source>
        <dbReference type="ARBA" id="ARBA00022741"/>
    </source>
</evidence>
<evidence type="ECO:0000256" key="5">
    <source>
        <dbReference type="PROSITE-ProRule" id="PRU00560"/>
    </source>
</evidence>
<dbReference type="Gene3D" id="3.40.50.300">
    <property type="entry name" value="P-loop containing nucleotide triphosphate hydrolases"/>
    <property type="match status" value="1"/>
</dbReference>
<gene>
    <name evidence="8" type="primary">sle_17980</name>
</gene>
<dbReference type="GO" id="GO:0005524">
    <property type="term" value="F:ATP binding"/>
    <property type="evidence" value="ECO:0007669"/>
    <property type="project" value="UniProtKB-UniRule"/>
</dbReference>
<dbReference type="SUPFAM" id="SSF52540">
    <property type="entry name" value="P-loop containing nucleoside triphosphate hydrolases"/>
    <property type="match status" value="1"/>
</dbReference>
<dbReference type="Pfam" id="PF00580">
    <property type="entry name" value="UvrD-helicase"/>
    <property type="match status" value="1"/>
</dbReference>